<keyword evidence="2" id="KW-1185">Reference proteome</keyword>
<accession>A0A512RPM6</accession>
<proteinExistence type="predicted"/>
<dbReference type="EMBL" id="BKAU01000005">
    <property type="protein sequence ID" value="GEP97649.1"/>
    <property type="molecule type" value="Genomic_DNA"/>
</dbReference>
<reference evidence="1 2" key="1">
    <citation type="submission" date="2019-07" db="EMBL/GenBank/DDBJ databases">
        <title>Whole genome shotgun sequence of Chitinophaga cymbidii NBRC 109752.</title>
        <authorList>
            <person name="Hosoyama A."/>
            <person name="Uohara A."/>
            <person name="Ohji S."/>
            <person name="Ichikawa N."/>
        </authorList>
    </citation>
    <scope>NUCLEOTIDE SEQUENCE [LARGE SCALE GENOMIC DNA]</scope>
    <source>
        <strain evidence="1 2">NBRC 109752</strain>
    </source>
</reference>
<sequence length="267" mass="30195">MVVGLAVASCQVSRPFTTLQNSDRALADSMLAYALDHEAVYTLLDTIKPVSSVKFLRFPVAKTSFMKDGDHQVTPGDSLPALALQYARICAELSKGDHQFVMMPFAQKEGHMRNIEIYVVRKSRFSSLIAQHAAFFGQWGFTPESDPATVLPVIEYESRHDRNRGYGLLFGYPLYAVDFFVTANQTVEKDTTIKLVPRDFFAIPVYAGNKGHFTYAMPKGHQPSEIDSMIYRRAVHTLDRYKAQRPKYFTSGGLKAIALWRNWNKKP</sequence>
<dbReference type="AlphaFoldDB" id="A0A512RPM6"/>
<name>A0A512RPM6_9BACT</name>
<protein>
    <submittedName>
        <fullName evidence="1">Uncharacterized protein</fullName>
    </submittedName>
</protein>
<comment type="caution">
    <text evidence="1">The sequence shown here is derived from an EMBL/GenBank/DDBJ whole genome shotgun (WGS) entry which is preliminary data.</text>
</comment>
<dbReference type="Proteomes" id="UP000321436">
    <property type="component" value="Unassembled WGS sequence"/>
</dbReference>
<evidence type="ECO:0000313" key="2">
    <source>
        <dbReference type="Proteomes" id="UP000321436"/>
    </source>
</evidence>
<organism evidence="1 2">
    <name type="scientific">Chitinophaga cymbidii</name>
    <dbReference type="NCBI Taxonomy" id="1096750"/>
    <lineage>
        <taxon>Bacteria</taxon>
        <taxon>Pseudomonadati</taxon>
        <taxon>Bacteroidota</taxon>
        <taxon>Chitinophagia</taxon>
        <taxon>Chitinophagales</taxon>
        <taxon>Chitinophagaceae</taxon>
        <taxon>Chitinophaga</taxon>
    </lineage>
</organism>
<evidence type="ECO:0000313" key="1">
    <source>
        <dbReference type="EMBL" id="GEP97649.1"/>
    </source>
</evidence>
<gene>
    <name evidence="1" type="ORF">CCY01nite_39090</name>
</gene>